<dbReference type="EMBL" id="KQ965745">
    <property type="protein sequence ID" value="KXS17684.1"/>
    <property type="molecule type" value="Genomic_DNA"/>
</dbReference>
<keyword evidence="17" id="KW-1185">Reference proteome</keyword>
<dbReference type="GO" id="GO:0140664">
    <property type="term" value="F:ATP-dependent DNA damage sensor activity"/>
    <property type="evidence" value="ECO:0007669"/>
    <property type="project" value="InterPro"/>
</dbReference>
<evidence type="ECO:0000256" key="12">
    <source>
        <dbReference type="ARBA" id="ARBA00073774"/>
    </source>
</evidence>
<evidence type="ECO:0000256" key="14">
    <source>
        <dbReference type="SAM" id="MobiDB-lite"/>
    </source>
</evidence>
<dbReference type="PIRSF" id="PIRSF037677">
    <property type="entry name" value="DNA_mis_repair_Msh6"/>
    <property type="match status" value="1"/>
</dbReference>
<evidence type="ECO:0000256" key="11">
    <source>
        <dbReference type="ARBA" id="ARBA00029792"/>
    </source>
</evidence>
<evidence type="ECO:0000256" key="9">
    <source>
        <dbReference type="ARBA" id="ARBA00023242"/>
    </source>
</evidence>
<dbReference type="PROSITE" id="PS00486">
    <property type="entry name" value="DNA_MISMATCH_REPAIR_2"/>
    <property type="match status" value="1"/>
</dbReference>
<comment type="similarity">
    <text evidence="2">Belongs to the DNA mismatch repair MutS family. MSH3 subfamily.</text>
</comment>
<evidence type="ECO:0000256" key="5">
    <source>
        <dbReference type="ARBA" id="ARBA00022763"/>
    </source>
</evidence>
<dbReference type="InterPro" id="IPR036187">
    <property type="entry name" value="DNA_mismatch_repair_MutS_sf"/>
</dbReference>
<dbReference type="Gene3D" id="3.40.50.300">
    <property type="entry name" value="P-loop containing nucleotide triphosphate hydrolases"/>
    <property type="match status" value="1"/>
</dbReference>
<organism evidence="16 17">
    <name type="scientific">Gonapodya prolifera (strain JEL478)</name>
    <name type="common">Monoblepharis prolifera</name>
    <dbReference type="NCBI Taxonomy" id="1344416"/>
    <lineage>
        <taxon>Eukaryota</taxon>
        <taxon>Fungi</taxon>
        <taxon>Fungi incertae sedis</taxon>
        <taxon>Chytridiomycota</taxon>
        <taxon>Chytridiomycota incertae sedis</taxon>
        <taxon>Monoblepharidomycetes</taxon>
        <taxon>Monoblepharidales</taxon>
        <taxon>Gonapodyaceae</taxon>
        <taxon>Gonapodya</taxon>
    </lineage>
</organism>
<dbReference type="GO" id="GO:0005634">
    <property type="term" value="C:nucleus"/>
    <property type="evidence" value="ECO:0007669"/>
    <property type="project" value="UniProtKB-SubCell"/>
</dbReference>
<dbReference type="InterPro" id="IPR000432">
    <property type="entry name" value="DNA_mismatch_repair_MutS_C"/>
</dbReference>
<dbReference type="InterPro" id="IPR027417">
    <property type="entry name" value="P-loop_NTPase"/>
</dbReference>
<dbReference type="Pfam" id="PF05192">
    <property type="entry name" value="MutS_III"/>
    <property type="match status" value="1"/>
</dbReference>
<dbReference type="PANTHER" id="PTHR11361:SF122">
    <property type="entry name" value="DNA MISMATCH REPAIR PROTEIN MSH3"/>
    <property type="match status" value="1"/>
</dbReference>
<dbReference type="SUPFAM" id="SSF53150">
    <property type="entry name" value="DNA repair protein MutS, domain II"/>
    <property type="match status" value="1"/>
</dbReference>
<dbReference type="NCBIfam" id="NF003810">
    <property type="entry name" value="PRK05399.1"/>
    <property type="match status" value="1"/>
</dbReference>
<evidence type="ECO:0000256" key="2">
    <source>
        <dbReference type="ARBA" id="ARBA00007094"/>
    </source>
</evidence>
<dbReference type="Proteomes" id="UP000070544">
    <property type="component" value="Unassembled WGS sequence"/>
</dbReference>
<evidence type="ECO:0000256" key="10">
    <source>
        <dbReference type="ARBA" id="ARBA00025902"/>
    </source>
</evidence>
<dbReference type="InterPro" id="IPR007696">
    <property type="entry name" value="DNA_mismatch_repair_MutS_core"/>
</dbReference>
<dbReference type="Gene3D" id="3.30.420.110">
    <property type="entry name" value="MutS, connector domain"/>
    <property type="match status" value="1"/>
</dbReference>
<dbReference type="InterPro" id="IPR007860">
    <property type="entry name" value="DNA_mmatch_repair_MutS_con_dom"/>
</dbReference>
<keyword evidence="4 13" id="KW-0547">Nucleotide-binding</keyword>
<dbReference type="InterPro" id="IPR036678">
    <property type="entry name" value="MutS_con_dom_sf"/>
</dbReference>
<dbReference type="Pfam" id="PF01624">
    <property type="entry name" value="MutS_I"/>
    <property type="match status" value="1"/>
</dbReference>
<evidence type="ECO:0000259" key="15">
    <source>
        <dbReference type="PROSITE" id="PS00486"/>
    </source>
</evidence>
<evidence type="ECO:0000256" key="3">
    <source>
        <dbReference type="ARBA" id="ARBA00022151"/>
    </source>
</evidence>
<dbReference type="Pfam" id="PF05190">
    <property type="entry name" value="MutS_IV"/>
    <property type="match status" value="1"/>
</dbReference>
<keyword evidence="7 13" id="KW-0238">DNA-binding</keyword>
<keyword evidence="6" id="KW-0067">ATP-binding</keyword>
<comment type="subcellular location">
    <subcellularLocation>
        <location evidence="1">Nucleus</location>
    </subcellularLocation>
</comment>
<dbReference type="OMA" id="INMHAAR"/>
<evidence type="ECO:0000313" key="16">
    <source>
        <dbReference type="EMBL" id="KXS17684.1"/>
    </source>
</evidence>
<dbReference type="GO" id="GO:0006312">
    <property type="term" value="P:mitotic recombination"/>
    <property type="evidence" value="ECO:0007669"/>
    <property type="project" value="TreeGrafter"/>
</dbReference>
<dbReference type="Gene3D" id="1.10.1420.10">
    <property type="match status" value="2"/>
</dbReference>
<dbReference type="GO" id="GO:0030983">
    <property type="term" value="F:mismatched DNA binding"/>
    <property type="evidence" value="ECO:0007669"/>
    <property type="project" value="InterPro"/>
</dbReference>
<dbReference type="SUPFAM" id="SSF48334">
    <property type="entry name" value="DNA repair protein MutS, domain III"/>
    <property type="match status" value="1"/>
</dbReference>
<dbReference type="InterPro" id="IPR045076">
    <property type="entry name" value="MutS"/>
</dbReference>
<dbReference type="Pfam" id="PF05188">
    <property type="entry name" value="MutS_II"/>
    <property type="match status" value="1"/>
</dbReference>
<dbReference type="InterPro" id="IPR007861">
    <property type="entry name" value="DNA_mismatch_repair_MutS_clamp"/>
</dbReference>
<evidence type="ECO:0000256" key="13">
    <source>
        <dbReference type="RuleBase" id="RU003756"/>
    </source>
</evidence>
<dbReference type="FunFam" id="3.30.420.110:FF:000010">
    <property type="entry name" value="DNA mismatch repair protein"/>
    <property type="match status" value="1"/>
</dbReference>
<dbReference type="SUPFAM" id="SSF52540">
    <property type="entry name" value="P-loop containing nucleoside triphosphate hydrolases"/>
    <property type="match status" value="1"/>
</dbReference>
<evidence type="ECO:0000256" key="8">
    <source>
        <dbReference type="ARBA" id="ARBA00023204"/>
    </source>
</evidence>
<dbReference type="AlphaFoldDB" id="A0A139AM86"/>
<evidence type="ECO:0000256" key="7">
    <source>
        <dbReference type="ARBA" id="ARBA00023125"/>
    </source>
</evidence>
<dbReference type="GO" id="GO:0005524">
    <property type="term" value="F:ATP binding"/>
    <property type="evidence" value="ECO:0007669"/>
    <property type="project" value="UniProtKB-KW"/>
</dbReference>
<dbReference type="InterPro" id="IPR016151">
    <property type="entry name" value="DNA_mismatch_repair_MutS_N"/>
</dbReference>
<sequence>MDLDSDEEPAAKGRAKKPAAKKKAGGAAYTPLEEQYVDLRKKYPDVLLVIEVGYKFRFFDEDARVTSKHLGIVAYLDHNFLTASIPSQRLPVHVKRLVHAGYKVGVVRQMETAALKKVGDNRSGPFVRKLTNLYTTSTLVDDLGLSELNPDSAAAAADAAVDVQPAAGFLVCLSKSKSKGQGVLDREKVTVAIVGVQLATGDVVYDEFEDNGVRNELSTRLLHLHPAEILLPMDPLSAATEKLIANYAEQSVYANAGEDAVRVERLRDTVWKRTRAKDYLAQFYASSDSTSPTSALLMGTASSLPDTVLVCLAALLRYLEDFGLRHVFKTTESFRKFTERIEMCLNGNTLNNLEIFRTQEGTERGSLFSLMDHTVTSFGRRMLRKWVGKPLKEKAALEERTNAVEELVTGEFGSSDFLRDIVAAIKKAPDLERGVARIQYGRVFAPAEGDRATVSSPLLRGILAAVPKVAVAVEPLTEALNGKAAQANDKENLFVEDSMNEERWTGIKTEKDAIAMVEEELDEHLKEVRRKLKIPDLQYASVSQVDYLIEVRNSLVKSVPSSWKKVGSTKAVSRFHTPFITEKMQERDRHKELLKAEADRSYKAFLEDVASVGSEMRACVEKIGILDCLASLATLAQQSGYTKPVFVDEAVIEVSEGRHPMVETIISNYVPNDIRLNSKERCLIITGPNMGGKSCYIREVALICIMAQIGSYVPAGSAKLGLVDAVYTRMGASDNIQKGQSTFMTELAETAEILQQASERSLVILDELGRGTSTHDGQAIAMATLSHIVTDVRSLTLFVTHYPSVGIMEKQFPGVARNAHMGYLEEGGGEVVFLYKLTEGLAHRSYGLNVARLAGLPTTVLECAEGKASEMEHAVEGRRRVALAKAFASAFGGGAISGDISERIRTLVC</sequence>
<proteinExistence type="inferred from homology"/>
<keyword evidence="9" id="KW-0539">Nucleus</keyword>
<dbReference type="Pfam" id="PF00488">
    <property type="entry name" value="MutS_V"/>
    <property type="match status" value="1"/>
</dbReference>
<dbReference type="Gene3D" id="3.40.1170.10">
    <property type="entry name" value="DNA repair protein MutS, domain I"/>
    <property type="match status" value="1"/>
</dbReference>
<feature type="region of interest" description="Disordered" evidence="14">
    <location>
        <begin position="1"/>
        <end position="25"/>
    </location>
</feature>
<feature type="compositionally biased region" description="Basic residues" evidence="14">
    <location>
        <begin position="13"/>
        <end position="24"/>
    </location>
</feature>
<gene>
    <name evidence="16" type="ORF">M427DRAFT_96714</name>
</gene>
<dbReference type="PANTHER" id="PTHR11361">
    <property type="entry name" value="DNA MISMATCH REPAIR PROTEIN MUTS FAMILY MEMBER"/>
    <property type="match status" value="1"/>
</dbReference>
<feature type="domain" description="DNA mismatch repair proteins mutS family" evidence="15">
    <location>
        <begin position="761"/>
        <end position="777"/>
    </location>
</feature>
<reference evidence="16 17" key="1">
    <citation type="journal article" date="2015" name="Genome Biol. Evol.">
        <title>Phylogenomic analyses indicate that early fungi evolved digesting cell walls of algal ancestors of land plants.</title>
        <authorList>
            <person name="Chang Y."/>
            <person name="Wang S."/>
            <person name="Sekimoto S."/>
            <person name="Aerts A.L."/>
            <person name="Choi C."/>
            <person name="Clum A."/>
            <person name="LaButti K.M."/>
            <person name="Lindquist E.A."/>
            <person name="Yee Ngan C."/>
            <person name="Ohm R.A."/>
            <person name="Salamov A.A."/>
            <person name="Grigoriev I.V."/>
            <person name="Spatafora J.W."/>
            <person name="Berbee M.L."/>
        </authorList>
    </citation>
    <scope>NUCLEOTIDE SEQUENCE [LARGE SCALE GENOMIC DNA]</scope>
    <source>
        <strain evidence="16 17">JEL478</strain>
    </source>
</reference>
<keyword evidence="5 13" id="KW-0227">DNA damage</keyword>
<dbReference type="GO" id="GO:0006298">
    <property type="term" value="P:mismatch repair"/>
    <property type="evidence" value="ECO:0007669"/>
    <property type="project" value="InterPro"/>
</dbReference>
<evidence type="ECO:0000313" key="17">
    <source>
        <dbReference type="Proteomes" id="UP000070544"/>
    </source>
</evidence>
<evidence type="ECO:0000256" key="4">
    <source>
        <dbReference type="ARBA" id="ARBA00022741"/>
    </source>
</evidence>
<comment type="subunit">
    <text evidence="10">Heterodimer consisting of MSH2-MSH3 (MutS beta). Forms a ternary complex with MutL alpha (MLH1-PMS1).</text>
</comment>
<dbReference type="FunFam" id="1.10.1420.10:FF:000004">
    <property type="entry name" value="DNA mismatch repair protein Msh3"/>
    <property type="match status" value="1"/>
</dbReference>
<dbReference type="SUPFAM" id="SSF55271">
    <property type="entry name" value="DNA repair protein MutS, domain I"/>
    <property type="match status" value="1"/>
</dbReference>
<dbReference type="SMART" id="SM00534">
    <property type="entry name" value="MUTSac"/>
    <property type="match status" value="1"/>
</dbReference>
<keyword evidence="8 13" id="KW-0234">DNA repair</keyword>
<dbReference type="STRING" id="1344416.A0A139AM86"/>
<evidence type="ECO:0000256" key="1">
    <source>
        <dbReference type="ARBA" id="ARBA00004123"/>
    </source>
</evidence>
<comment type="function">
    <text evidence="13">Component of the post-replicative DNA mismatch repair system (MMR).</text>
</comment>
<evidence type="ECO:0000256" key="6">
    <source>
        <dbReference type="ARBA" id="ARBA00022840"/>
    </source>
</evidence>
<dbReference type="InterPro" id="IPR007695">
    <property type="entry name" value="DNA_mismatch_repair_MutS-lik_N"/>
</dbReference>
<dbReference type="FunFam" id="3.40.1170.10:FF:000004">
    <property type="entry name" value="DNA mismatch repair protein"/>
    <property type="match status" value="1"/>
</dbReference>
<dbReference type="InterPro" id="IPR017261">
    <property type="entry name" value="DNA_mismatch_repair_MutS/MSH"/>
</dbReference>
<dbReference type="SMART" id="SM00533">
    <property type="entry name" value="MUTSd"/>
    <property type="match status" value="1"/>
</dbReference>
<name>A0A139AM86_GONPJ</name>
<dbReference type="OrthoDB" id="121051at2759"/>
<accession>A0A139AM86</accession>
<protein>
    <recommendedName>
        <fullName evidence="3 12">DNA mismatch repair protein MSH3</fullName>
    </recommendedName>
    <alternativeName>
        <fullName evidence="3 12">DNA mismatch repair protein MSH3</fullName>
    </alternativeName>
    <alternativeName>
        <fullName evidence="11">MutS protein homolog 3</fullName>
    </alternativeName>
</protein>